<dbReference type="SMART" id="SM00421">
    <property type="entry name" value="HTH_LUXR"/>
    <property type="match status" value="1"/>
</dbReference>
<dbReference type="PROSITE" id="PS50043">
    <property type="entry name" value="HTH_LUXR_2"/>
    <property type="match status" value="1"/>
</dbReference>
<dbReference type="Gene3D" id="1.10.10.10">
    <property type="entry name" value="Winged helix-like DNA-binding domain superfamily/Winged helix DNA-binding domain"/>
    <property type="match status" value="1"/>
</dbReference>
<accession>A0ABP8YSW5</accession>
<evidence type="ECO:0000256" key="2">
    <source>
        <dbReference type="ARBA" id="ARBA00023125"/>
    </source>
</evidence>
<dbReference type="CDD" id="cd06170">
    <property type="entry name" value="LuxR_C_like"/>
    <property type="match status" value="1"/>
</dbReference>
<dbReference type="RefSeq" id="WP_345526544.1">
    <property type="nucleotide sequence ID" value="NZ_BAABKN010000012.1"/>
</dbReference>
<name>A0ABP8YSW5_9ACTN</name>
<dbReference type="InterPro" id="IPR016032">
    <property type="entry name" value="Sig_transdc_resp-reg_C-effctor"/>
</dbReference>
<dbReference type="Pfam" id="PF00196">
    <property type="entry name" value="GerE"/>
    <property type="match status" value="1"/>
</dbReference>
<dbReference type="Gene3D" id="3.40.50.2300">
    <property type="match status" value="1"/>
</dbReference>
<dbReference type="PANTHER" id="PTHR44688">
    <property type="entry name" value="DNA-BINDING TRANSCRIPTIONAL ACTIVATOR DEVR_DOSR"/>
    <property type="match status" value="1"/>
</dbReference>
<dbReference type="EMBL" id="BAABKN010000012">
    <property type="protein sequence ID" value="GAA4735561.1"/>
    <property type="molecule type" value="Genomic_DNA"/>
</dbReference>
<evidence type="ECO:0000256" key="1">
    <source>
        <dbReference type="ARBA" id="ARBA00023015"/>
    </source>
</evidence>
<reference evidence="6" key="1">
    <citation type="journal article" date="2019" name="Int. J. Syst. Evol. Microbiol.">
        <title>The Global Catalogue of Microorganisms (GCM) 10K type strain sequencing project: providing services to taxonomists for standard genome sequencing and annotation.</title>
        <authorList>
            <consortium name="The Broad Institute Genomics Platform"/>
            <consortium name="The Broad Institute Genome Sequencing Center for Infectious Disease"/>
            <person name="Wu L."/>
            <person name="Ma J."/>
        </authorList>
    </citation>
    <scope>NUCLEOTIDE SEQUENCE [LARGE SCALE GENOMIC DNA]</scope>
    <source>
        <strain evidence="6">JCM 18532</strain>
    </source>
</reference>
<dbReference type="SUPFAM" id="SSF46894">
    <property type="entry name" value="C-terminal effector domain of the bipartite response regulators"/>
    <property type="match status" value="1"/>
</dbReference>
<evidence type="ECO:0000313" key="6">
    <source>
        <dbReference type="Proteomes" id="UP001499882"/>
    </source>
</evidence>
<gene>
    <name evidence="5" type="primary">mnoR</name>
    <name evidence="5" type="ORF">GCM10023350_19250</name>
</gene>
<dbReference type="SUPFAM" id="SSF52172">
    <property type="entry name" value="CheY-like"/>
    <property type="match status" value="1"/>
</dbReference>
<keyword evidence="3" id="KW-0804">Transcription</keyword>
<dbReference type="PRINTS" id="PR00038">
    <property type="entry name" value="HTHLUXR"/>
</dbReference>
<evidence type="ECO:0000256" key="3">
    <source>
        <dbReference type="ARBA" id="ARBA00023163"/>
    </source>
</evidence>
<keyword evidence="1" id="KW-0805">Transcription regulation</keyword>
<evidence type="ECO:0000259" key="4">
    <source>
        <dbReference type="PROSITE" id="PS50043"/>
    </source>
</evidence>
<feature type="domain" description="HTH luxR-type" evidence="4">
    <location>
        <begin position="149"/>
        <end position="212"/>
    </location>
</feature>
<dbReference type="PANTHER" id="PTHR44688:SF16">
    <property type="entry name" value="DNA-BINDING TRANSCRIPTIONAL ACTIVATOR DEVR_DOSR"/>
    <property type="match status" value="1"/>
</dbReference>
<dbReference type="InterPro" id="IPR000792">
    <property type="entry name" value="Tscrpt_reg_LuxR_C"/>
</dbReference>
<dbReference type="InterPro" id="IPR011006">
    <property type="entry name" value="CheY-like_superfamily"/>
</dbReference>
<dbReference type="Proteomes" id="UP001499882">
    <property type="component" value="Unassembled WGS sequence"/>
</dbReference>
<evidence type="ECO:0000313" key="5">
    <source>
        <dbReference type="EMBL" id="GAA4735561.1"/>
    </source>
</evidence>
<dbReference type="InterPro" id="IPR036388">
    <property type="entry name" value="WH-like_DNA-bd_sf"/>
</dbReference>
<keyword evidence="2" id="KW-0238">DNA-binding</keyword>
<sequence>MPESARGRRIVVLGAHIAVAEALCNALERAGYRASHLLGSPGGALASQVAATSPDVVVVGSQSGDLAFERMPLIAELAAAGIPVVGLAGSRDDAVRRRLIRRAGATVVVEHADGLAHFVDVVEAVSGGTFEQVPAPELGTSEDEARERYVVRLARLTPREREVLEHLRLGHTVDEIARRDHVAIATVRGQVASVLRKLDVSTQLAAVAVTHWATERGDG</sequence>
<proteinExistence type="predicted"/>
<protein>
    <submittedName>
        <fullName evidence="5">Two-component system response regulator MnoR</fullName>
    </submittedName>
</protein>
<keyword evidence="6" id="KW-1185">Reference proteome</keyword>
<comment type="caution">
    <text evidence="5">The sequence shown here is derived from an EMBL/GenBank/DDBJ whole genome shotgun (WGS) entry which is preliminary data.</text>
</comment>
<organism evidence="5 6">
    <name type="scientific">Nocardioides endophyticus</name>
    <dbReference type="NCBI Taxonomy" id="1353775"/>
    <lineage>
        <taxon>Bacteria</taxon>
        <taxon>Bacillati</taxon>
        <taxon>Actinomycetota</taxon>
        <taxon>Actinomycetes</taxon>
        <taxon>Propionibacteriales</taxon>
        <taxon>Nocardioidaceae</taxon>
        <taxon>Nocardioides</taxon>
    </lineage>
</organism>